<dbReference type="AlphaFoldDB" id="A0A8S1W978"/>
<gene>
    <name evidence="1" type="ORF">PPENT_87.1.T0850119</name>
</gene>
<evidence type="ECO:0000313" key="2">
    <source>
        <dbReference type="Proteomes" id="UP000689195"/>
    </source>
</evidence>
<protein>
    <submittedName>
        <fullName evidence="1">Uncharacterized protein</fullName>
    </submittedName>
</protein>
<proteinExistence type="predicted"/>
<dbReference type="Proteomes" id="UP000689195">
    <property type="component" value="Unassembled WGS sequence"/>
</dbReference>
<accession>A0A8S1W978</accession>
<dbReference type="EMBL" id="CAJJDO010000085">
    <property type="protein sequence ID" value="CAD8185507.1"/>
    <property type="molecule type" value="Genomic_DNA"/>
</dbReference>
<comment type="caution">
    <text evidence="1">The sequence shown here is derived from an EMBL/GenBank/DDBJ whole genome shotgun (WGS) entry which is preliminary data.</text>
</comment>
<organism evidence="1 2">
    <name type="scientific">Paramecium pentaurelia</name>
    <dbReference type="NCBI Taxonomy" id="43138"/>
    <lineage>
        <taxon>Eukaryota</taxon>
        <taxon>Sar</taxon>
        <taxon>Alveolata</taxon>
        <taxon>Ciliophora</taxon>
        <taxon>Intramacronucleata</taxon>
        <taxon>Oligohymenophorea</taxon>
        <taxon>Peniculida</taxon>
        <taxon>Parameciidae</taxon>
        <taxon>Paramecium</taxon>
    </lineage>
</organism>
<evidence type="ECO:0000313" key="1">
    <source>
        <dbReference type="EMBL" id="CAD8185507.1"/>
    </source>
</evidence>
<name>A0A8S1W978_9CILI</name>
<keyword evidence="2" id="KW-1185">Reference proteome</keyword>
<reference evidence="1" key="1">
    <citation type="submission" date="2021-01" db="EMBL/GenBank/DDBJ databases">
        <authorList>
            <consortium name="Genoscope - CEA"/>
            <person name="William W."/>
        </authorList>
    </citation>
    <scope>NUCLEOTIDE SEQUENCE</scope>
</reference>
<sequence length="77" mass="9528">MLNLQQQYEQNTLSQLTTNSSKIFDYPSVYNRNEKIRKYCHQLVDLNPKQFKKYFISEQYIDELLNRMDYEKLLKFH</sequence>